<dbReference type="InterPro" id="IPR029043">
    <property type="entry name" value="GcvT/YgfZ_C"/>
</dbReference>
<evidence type="ECO:0000259" key="3">
    <source>
        <dbReference type="Pfam" id="PF01571"/>
    </source>
</evidence>
<dbReference type="Gene3D" id="3.90.1150.10">
    <property type="entry name" value="Aspartate Aminotransferase, domain 1"/>
    <property type="match status" value="1"/>
</dbReference>
<proteinExistence type="inferred from homology"/>
<keyword evidence="4" id="KW-0808">Transferase</keyword>
<dbReference type="InterPro" id="IPR039429">
    <property type="entry name" value="SHMT-like_dom"/>
</dbReference>
<protein>
    <submittedName>
        <fullName evidence="4">Aminomethyltransferase</fullName>
    </submittedName>
</protein>
<feature type="domain" description="GCVT N-terminal" evidence="3">
    <location>
        <begin position="21"/>
        <end position="262"/>
    </location>
</feature>
<dbReference type="SUPFAM" id="SSF53383">
    <property type="entry name" value="PLP-dependent transferases"/>
    <property type="match status" value="1"/>
</dbReference>
<gene>
    <name evidence="4" type="ORF">SAMN02746065_11149</name>
</gene>
<dbReference type="Gene3D" id="3.40.640.10">
    <property type="entry name" value="Type I PLP-dependent aspartate aminotransferase-like (Major domain)"/>
    <property type="match status" value="1"/>
</dbReference>
<dbReference type="PANTHER" id="PTHR43757">
    <property type="entry name" value="AMINOMETHYLTRANSFERASE"/>
    <property type="match status" value="1"/>
</dbReference>
<keyword evidence="5" id="KW-1185">Reference proteome</keyword>
<dbReference type="GO" id="GO:0005960">
    <property type="term" value="C:glycine cleavage complex"/>
    <property type="evidence" value="ECO:0007669"/>
    <property type="project" value="InterPro"/>
</dbReference>
<accession>A0A1W2CAP0</accession>
<dbReference type="SUPFAM" id="SSF103025">
    <property type="entry name" value="Folate-binding domain"/>
    <property type="match status" value="1"/>
</dbReference>
<dbReference type="InterPro" id="IPR015422">
    <property type="entry name" value="PyrdxlP-dep_Trfase_small"/>
</dbReference>
<evidence type="ECO:0000313" key="5">
    <source>
        <dbReference type="Proteomes" id="UP000192418"/>
    </source>
</evidence>
<evidence type="ECO:0000256" key="1">
    <source>
        <dbReference type="ARBA" id="ARBA00008609"/>
    </source>
</evidence>
<dbReference type="Pfam" id="PF00464">
    <property type="entry name" value="SHMT"/>
    <property type="match status" value="1"/>
</dbReference>
<name>A0A1W2CAP0_9BACT</name>
<keyword evidence="4" id="KW-0489">Methyltransferase</keyword>
<dbReference type="STRING" id="1121400.SAMN02746065_11149"/>
<dbReference type="NCBIfam" id="TIGR00528">
    <property type="entry name" value="gcvT"/>
    <property type="match status" value="1"/>
</dbReference>
<sequence length="900" mass="100594">MLNLAKVEPMSPDNKCRKTPLYQWHKDNGGQMVDFAGWDMPVQYDSGVIKEHLATRKYGGMFDVSHMGRFRIKGKDKIAFLQRALTGNAQALQPREAHYTIISDENGYALDDAFLYRFDKEDYLLVVNASNSEKDWKHLIKIADKFDDVTLENHTESLSLMAIQGPMAKELITRVARKSPLPEPNQNSLSQMDLCGVSCLVSRTGYTGEPNSFEIFAPADQFVFLWESIFSQGQALNIVQVGLGARDTLRLEAGMPLYGHELGLGPDEKKIPIFAIPLATVAVSLSPLKKNFVGKEALTRQWTAHENQRQGIFEKETPLPRRIKCLALMDKGVARQGAEVFMDEQKVGDITSGTSVPFWQFKGHGVEMTPTDKTGKRSIVLGLLDAHIQVGQTVQIKVRKRTLNAMVVKAHGRSDAPPYFHPILEGYEIPASHDNNSMTQGISRFKRVLAKSWENHQWRQTKCINLIPSEMTPSPWTRLVQVSDPVGRYAEHKELAAAYEQEVFYYQGCDFIAWVEEALAHEMSRFMGCPLVECRSVSGQMANMTAFSAMVQWRNRGNLKREPGRIACAVTNHIGRGGHLSAQPMGALRDYIAKNPVTEKFNVFNFPVLQDNPYQMDLNALEALLADIDPELMVFGKSMVLHTEPVAQVKSLLESMNKRPILMYDMAHVLGLIGPHFQEPFKEGADLVTGSTHKTFFGSQRGVVGCAFDGENTPEHELWQTIRKRAFPGMVSNHHLGSLLGLLVAAMEMNTFKDEYQRQVIANAKAFARALKKTGLDVQGDAAMDFTQTHQVIVGVGYGKGIEAAKALEKNHIICNYQAIPSDEGFTVSSGIRLGVSEMTRFGMKETDFEALACIMADVIQKGVDASGDVEQFRSRFLDMAYCFNDNEILDLKENFLGSF</sequence>
<feature type="domain" description="Serine hydroxymethyltransferase-like" evidence="2">
    <location>
        <begin position="453"/>
        <end position="854"/>
    </location>
</feature>
<dbReference type="Proteomes" id="UP000192418">
    <property type="component" value="Unassembled WGS sequence"/>
</dbReference>
<dbReference type="InterPro" id="IPR027266">
    <property type="entry name" value="TrmE/GcvT-like"/>
</dbReference>
<dbReference type="AlphaFoldDB" id="A0A1W2CAP0"/>
<organism evidence="4 5">
    <name type="scientific">Desulfocicer vacuolatum DSM 3385</name>
    <dbReference type="NCBI Taxonomy" id="1121400"/>
    <lineage>
        <taxon>Bacteria</taxon>
        <taxon>Pseudomonadati</taxon>
        <taxon>Thermodesulfobacteriota</taxon>
        <taxon>Desulfobacteria</taxon>
        <taxon>Desulfobacterales</taxon>
        <taxon>Desulfobacteraceae</taxon>
        <taxon>Desulfocicer</taxon>
    </lineage>
</organism>
<dbReference type="InterPro" id="IPR015424">
    <property type="entry name" value="PyrdxlP-dep_Trfase"/>
</dbReference>
<reference evidence="4 5" key="1">
    <citation type="submission" date="2017-04" db="EMBL/GenBank/DDBJ databases">
        <authorList>
            <person name="Afonso C.L."/>
            <person name="Miller P.J."/>
            <person name="Scott M.A."/>
            <person name="Spackman E."/>
            <person name="Goraichik I."/>
            <person name="Dimitrov K.M."/>
            <person name="Suarez D.L."/>
            <person name="Swayne D.E."/>
        </authorList>
    </citation>
    <scope>NUCLEOTIDE SEQUENCE [LARGE SCALE GENOMIC DNA]</scope>
    <source>
        <strain evidence="4 5">DSM 3385</strain>
    </source>
</reference>
<dbReference type="GO" id="GO:0032259">
    <property type="term" value="P:methylation"/>
    <property type="evidence" value="ECO:0007669"/>
    <property type="project" value="UniProtKB-KW"/>
</dbReference>
<dbReference type="Pfam" id="PF01571">
    <property type="entry name" value="GCV_T"/>
    <property type="match status" value="1"/>
</dbReference>
<dbReference type="PANTHER" id="PTHR43757:SF2">
    <property type="entry name" value="AMINOMETHYLTRANSFERASE, MITOCHONDRIAL"/>
    <property type="match status" value="1"/>
</dbReference>
<evidence type="ECO:0000313" key="4">
    <source>
        <dbReference type="EMBL" id="SMC82201.1"/>
    </source>
</evidence>
<dbReference type="InterPro" id="IPR006223">
    <property type="entry name" value="GcvT"/>
</dbReference>
<evidence type="ECO:0000259" key="2">
    <source>
        <dbReference type="Pfam" id="PF00464"/>
    </source>
</evidence>
<dbReference type="InterPro" id="IPR015421">
    <property type="entry name" value="PyrdxlP-dep_Trfase_major"/>
</dbReference>
<dbReference type="InterPro" id="IPR006222">
    <property type="entry name" value="GCVT_N"/>
</dbReference>
<dbReference type="RefSeq" id="WP_232367128.1">
    <property type="nucleotide sequence ID" value="NZ_FWXY01000011.1"/>
</dbReference>
<dbReference type="SUPFAM" id="SSF101790">
    <property type="entry name" value="Aminomethyltransferase beta-barrel domain"/>
    <property type="match status" value="1"/>
</dbReference>
<dbReference type="GO" id="GO:0008168">
    <property type="term" value="F:methyltransferase activity"/>
    <property type="evidence" value="ECO:0007669"/>
    <property type="project" value="UniProtKB-KW"/>
</dbReference>
<dbReference type="InterPro" id="IPR028896">
    <property type="entry name" value="GcvT/YgfZ/DmdA"/>
</dbReference>
<dbReference type="NCBIfam" id="NF001567">
    <property type="entry name" value="PRK00389.1"/>
    <property type="match status" value="1"/>
</dbReference>
<dbReference type="GO" id="GO:0004047">
    <property type="term" value="F:aminomethyltransferase activity"/>
    <property type="evidence" value="ECO:0007669"/>
    <property type="project" value="InterPro"/>
</dbReference>
<dbReference type="Gene3D" id="3.30.1360.120">
    <property type="entry name" value="Probable tRNA modification gtpase trme, domain 1"/>
    <property type="match status" value="1"/>
</dbReference>
<dbReference type="GO" id="GO:0006546">
    <property type="term" value="P:glycine catabolic process"/>
    <property type="evidence" value="ECO:0007669"/>
    <property type="project" value="InterPro"/>
</dbReference>
<comment type="similarity">
    <text evidence="1">Belongs to the GcvT family.</text>
</comment>
<dbReference type="EMBL" id="FWXY01000011">
    <property type="protein sequence ID" value="SMC82201.1"/>
    <property type="molecule type" value="Genomic_DNA"/>
</dbReference>